<gene>
    <name evidence="1" type="ORF">K1X13_17425</name>
</gene>
<keyword evidence="2" id="KW-1185">Reference proteome</keyword>
<organism evidence="1 2">
    <name type="scientific">Nocardioides jiangsuensis</name>
    <dbReference type="NCBI Taxonomy" id="2866161"/>
    <lineage>
        <taxon>Bacteria</taxon>
        <taxon>Bacillati</taxon>
        <taxon>Actinomycetota</taxon>
        <taxon>Actinomycetes</taxon>
        <taxon>Propionibacteriales</taxon>
        <taxon>Nocardioidaceae</taxon>
        <taxon>Nocardioides</taxon>
    </lineage>
</organism>
<dbReference type="RefSeq" id="WP_221026413.1">
    <property type="nucleotide sequence ID" value="NZ_JAIEZQ010000003.1"/>
</dbReference>
<dbReference type="EMBL" id="JAIEZQ010000003">
    <property type="protein sequence ID" value="MBY9076618.1"/>
    <property type="molecule type" value="Genomic_DNA"/>
</dbReference>
<reference evidence="1 2" key="1">
    <citation type="submission" date="2021-08" db="EMBL/GenBank/DDBJ databases">
        <title>Nocardioides bacterium WL0053 sp. nov., isolated from the sediment.</title>
        <authorList>
            <person name="Wang L."/>
            <person name="Zhang D."/>
            <person name="Zhang A."/>
        </authorList>
    </citation>
    <scope>NUCLEOTIDE SEQUENCE [LARGE SCALE GENOMIC DNA]</scope>
    <source>
        <strain evidence="1 2">WL0053</strain>
    </source>
</reference>
<proteinExistence type="predicted"/>
<name>A0ABS7RNI6_9ACTN</name>
<dbReference type="Proteomes" id="UP000754710">
    <property type="component" value="Unassembled WGS sequence"/>
</dbReference>
<accession>A0ABS7RNI6</accession>
<dbReference type="Gene3D" id="1.20.120.520">
    <property type="entry name" value="nmb1532 protein domain like"/>
    <property type="match status" value="1"/>
</dbReference>
<evidence type="ECO:0000313" key="1">
    <source>
        <dbReference type="EMBL" id="MBY9076618.1"/>
    </source>
</evidence>
<evidence type="ECO:0008006" key="3">
    <source>
        <dbReference type="Google" id="ProtNLM"/>
    </source>
</evidence>
<sequence>MDQSPATSEPAFLDELRRRRSELRDSMSALELALAAPAPQDPARWAERVHVALVELTADFRVHVDLTEGPDGLYQELLRRAPRLSGAMARLTHDHARIRGLVDELLARVRGQGGDGDVDHVRELGTTLLGALVRHRQRGADLVFEAYQVDIGGET</sequence>
<comment type="caution">
    <text evidence="1">The sequence shown here is derived from an EMBL/GenBank/DDBJ whole genome shotgun (WGS) entry which is preliminary data.</text>
</comment>
<evidence type="ECO:0000313" key="2">
    <source>
        <dbReference type="Proteomes" id="UP000754710"/>
    </source>
</evidence>
<protein>
    <recommendedName>
        <fullName evidence="3">Hemerythrin HHE cation binding domain-containing protein</fullName>
    </recommendedName>
</protein>